<reference evidence="2" key="1">
    <citation type="journal article" date="2020" name="Cell">
        <title>Large-Scale Comparative Analyses of Tick Genomes Elucidate Their Genetic Diversity and Vector Capacities.</title>
        <authorList>
            <consortium name="Tick Genome and Microbiome Consortium (TIGMIC)"/>
            <person name="Jia N."/>
            <person name="Wang J."/>
            <person name="Shi W."/>
            <person name="Du L."/>
            <person name="Sun Y."/>
            <person name="Zhan W."/>
            <person name="Jiang J.F."/>
            <person name="Wang Q."/>
            <person name="Zhang B."/>
            <person name="Ji P."/>
            <person name="Bell-Sakyi L."/>
            <person name="Cui X.M."/>
            <person name="Yuan T.T."/>
            <person name="Jiang B.G."/>
            <person name="Yang W.F."/>
            <person name="Lam T.T."/>
            <person name="Chang Q.C."/>
            <person name="Ding S.J."/>
            <person name="Wang X.J."/>
            <person name="Zhu J.G."/>
            <person name="Ruan X.D."/>
            <person name="Zhao L."/>
            <person name="Wei J.T."/>
            <person name="Ye R.Z."/>
            <person name="Que T.C."/>
            <person name="Du C.H."/>
            <person name="Zhou Y.H."/>
            <person name="Cheng J.X."/>
            <person name="Dai P.F."/>
            <person name="Guo W.B."/>
            <person name="Han X.H."/>
            <person name="Huang E.J."/>
            <person name="Li L.F."/>
            <person name="Wei W."/>
            <person name="Gao Y.C."/>
            <person name="Liu J.Z."/>
            <person name="Shao H.Z."/>
            <person name="Wang X."/>
            <person name="Wang C.C."/>
            <person name="Yang T.C."/>
            <person name="Huo Q.B."/>
            <person name="Li W."/>
            <person name="Chen H.Y."/>
            <person name="Chen S.E."/>
            <person name="Zhou L.G."/>
            <person name="Ni X.B."/>
            <person name="Tian J.H."/>
            <person name="Sheng Y."/>
            <person name="Liu T."/>
            <person name="Pan Y.S."/>
            <person name="Xia L.Y."/>
            <person name="Li J."/>
            <person name="Zhao F."/>
            <person name="Cao W.C."/>
        </authorList>
    </citation>
    <scope>NUCLEOTIDE SEQUENCE</scope>
    <source>
        <strain evidence="2">Rmic-2018</strain>
    </source>
</reference>
<feature type="coiled-coil region" evidence="1">
    <location>
        <begin position="121"/>
        <end position="148"/>
    </location>
</feature>
<dbReference type="VEuPathDB" id="VectorBase:LOC119165910"/>
<keyword evidence="3" id="KW-1185">Reference proteome</keyword>
<dbReference type="EMBL" id="JABSTU010000001">
    <property type="protein sequence ID" value="KAH8041740.1"/>
    <property type="molecule type" value="Genomic_DNA"/>
</dbReference>
<keyword evidence="1" id="KW-0175">Coiled coil</keyword>
<dbReference type="Gene3D" id="1.20.1480.30">
    <property type="entry name" value="Designed four-helix bundle protein"/>
    <property type="match status" value="1"/>
</dbReference>
<accession>A0A9J6F5C3</accession>
<sequence>MEDLAGKSSCRSSTTTHISQLKCGLGRLIHEHDELKHTHDVYKSRATTIIDEKNRHISGLEDKVRIWEKLLADAQQHLRDQQKQSAQFETQLLKKDTELANMWHSYEEKLQRQRALQKSQLGELGKQAADLRAQITQAKQDRDQEASQAQARIVEPNNKEAECKKNQERIPELEVGQKSFLAKVSKLETQLRLVSHSEITLKHSLRRREDELETMKEKLAKMNRLRNEVTQLQESMKRVREKVEGLEEAADNASNCVCMSDLACNVAVLEEQSCVERECKRQSGIYINEHGEVSTGGVCSLSFGGDITTPCLPSSPLFDDCDMEEWLPPIRDWSRQLQLKQPTTTTYDLP</sequence>
<feature type="coiled-coil region" evidence="1">
    <location>
        <begin position="57"/>
        <end position="91"/>
    </location>
</feature>
<evidence type="ECO:0000313" key="3">
    <source>
        <dbReference type="Proteomes" id="UP000821866"/>
    </source>
</evidence>
<evidence type="ECO:0000313" key="2">
    <source>
        <dbReference type="EMBL" id="KAH8041740.1"/>
    </source>
</evidence>
<reference evidence="2" key="2">
    <citation type="submission" date="2021-09" db="EMBL/GenBank/DDBJ databases">
        <authorList>
            <person name="Jia N."/>
            <person name="Wang J."/>
            <person name="Shi W."/>
            <person name="Du L."/>
            <person name="Sun Y."/>
            <person name="Zhan W."/>
            <person name="Jiang J."/>
            <person name="Wang Q."/>
            <person name="Zhang B."/>
            <person name="Ji P."/>
            <person name="Sakyi L.B."/>
            <person name="Cui X."/>
            <person name="Yuan T."/>
            <person name="Jiang B."/>
            <person name="Yang W."/>
            <person name="Lam T.T.-Y."/>
            <person name="Chang Q."/>
            <person name="Ding S."/>
            <person name="Wang X."/>
            <person name="Zhu J."/>
            <person name="Ruan X."/>
            <person name="Zhao L."/>
            <person name="Wei J."/>
            <person name="Que T."/>
            <person name="Du C."/>
            <person name="Cheng J."/>
            <person name="Dai P."/>
            <person name="Han X."/>
            <person name="Huang E."/>
            <person name="Gao Y."/>
            <person name="Liu J."/>
            <person name="Shao H."/>
            <person name="Ye R."/>
            <person name="Li L."/>
            <person name="Wei W."/>
            <person name="Wang X."/>
            <person name="Wang C."/>
            <person name="Huo Q."/>
            <person name="Li W."/>
            <person name="Guo W."/>
            <person name="Chen H."/>
            <person name="Chen S."/>
            <person name="Zhou L."/>
            <person name="Zhou L."/>
            <person name="Ni X."/>
            <person name="Tian J."/>
            <person name="Zhou Y."/>
            <person name="Sheng Y."/>
            <person name="Liu T."/>
            <person name="Pan Y."/>
            <person name="Xia L."/>
            <person name="Li J."/>
            <person name="Zhao F."/>
            <person name="Cao W."/>
        </authorList>
    </citation>
    <scope>NUCLEOTIDE SEQUENCE</scope>
    <source>
        <strain evidence="2">Rmic-2018</strain>
        <tissue evidence="2">Larvae</tissue>
    </source>
</reference>
<feature type="coiled-coil region" evidence="1">
    <location>
        <begin position="202"/>
        <end position="256"/>
    </location>
</feature>
<dbReference type="AlphaFoldDB" id="A0A9J6F5C3"/>
<name>A0A9J6F5C3_RHIMP</name>
<proteinExistence type="predicted"/>
<protein>
    <submittedName>
        <fullName evidence="2">Uncharacterized protein</fullName>
    </submittedName>
</protein>
<gene>
    <name evidence="2" type="ORF">HPB51_017560</name>
</gene>
<dbReference type="Proteomes" id="UP000821866">
    <property type="component" value="Chromosome 1"/>
</dbReference>
<evidence type="ECO:0000256" key="1">
    <source>
        <dbReference type="SAM" id="Coils"/>
    </source>
</evidence>
<organism evidence="2 3">
    <name type="scientific">Rhipicephalus microplus</name>
    <name type="common">Cattle tick</name>
    <name type="synonym">Boophilus microplus</name>
    <dbReference type="NCBI Taxonomy" id="6941"/>
    <lineage>
        <taxon>Eukaryota</taxon>
        <taxon>Metazoa</taxon>
        <taxon>Ecdysozoa</taxon>
        <taxon>Arthropoda</taxon>
        <taxon>Chelicerata</taxon>
        <taxon>Arachnida</taxon>
        <taxon>Acari</taxon>
        <taxon>Parasitiformes</taxon>
        <taxon>Ixodida</taxon>
        <taxon>Ixodoidea</taxon>
        <taxon>Ixodidae</taxon>
        <taxon>Rhipicephalinae</taxon>
        <taxon>Rhipicephalus</taxon>
        <taxon>Boophilus</taxon>
    </lineage>
</organism>
<comment type="caution">
    <text evidence="2">The sequence shown here is derived from an EMBL/GenBank/DDBJ whole genome shotgun (WGS) entry which is preliminary data.</text>
</comment>